<dbReference type="CDD" id="cd03467">
    <property type="entry name" value="Rieske"/>
    <property type="match status" value="1"/>
</dbReference>
<comment type="cofactor">
    <cofactor evidence="6">
        <name>[2Fe-2S] cluster</name>
        <dbReference type="ChEBI" id="CHEBI:190135"/>
    </cofactor>
</comment>
<dbReference type="InterPro" id="IPR014349">
    <property type="entry name" value="Rieske_Fe-S_prot"/>
</dbReference>
<dbReference type="GO" id="GO:0046872">
    <property type="term" value="F:metal ion binding"/>
    <property type="evidence" value="ECO:0007669"/>
    <property type="project" value="UniProtKB-KW"/>
</dbReference>
<dbReference type="SUPFAM" id="SSF50022">
    <property type="entry name" value="ISP domain"/>
    <property type="match status" value="1"/>
</dbReference>
<evidence type="ECO:0000256" key="1">
    <source>
        <dbReference type="ARBA" id="ARBA00022714"/>
    </source>
</evidence>
<dbReference type="PRINTS" id="PR00162">
    <property type="entry name" value="RIESKE"/>
</dbReference>
<dbReference type="GO" id="GO:0016491">
    <property type="term" value="F:oxidoreductase activity"/>
    <property type="evidence" value="ECO:0007669"/>
    <property type="project" value="UniProtKB-KW"/>
</dbReference>
<dbReference type="EMBL" id="LT828648">
    <property type="protein sequence ID" value="SLM48683.1"/>
    <property type="molecule type" value="Genomic_DNA"/>
</dbReference>
<keyword evidence="10" id="KW-1185">Reference proteome</keyword>
<evidence type="ECO:0000256" key="2">
    <source>
        <dbReference type="ARBA" id="ARBA00022723"/>
    </source>
</evidence>
<keyword evidence="2" id="KW-0479">Metal-binding</keyword>
<organism evidence="9 10">
    <name type="scientific">Nitrospira japonica</name>
    <dbReference type="NCBI Taxonomy" id="1325564"/>
    <lineage>
        <taxon>Bacteria</taxon>
        <taxon>Pseudomonadati</taxon>
        <taxon>Nitrospirota</taxon>
        <taxon>Nitrospiria</taxon>
        <taxon>Nitrospirales</taxon>
        <taxon>Nitrospiraceae</taxon>
        <taxon>Nitrospira</taxon>
    </lineage>
</organism>
<evidence type="ECO:0000256" key="6">
    <source>
        <dbReference type="ARBA" id="ARBA00034078"/>
    </source>
</evidence>
<dbReference type="STRING" id="1325564.NSJP_2511"/>
<evidence type="ECO:0000256" key="3">
    <source>
        <dbReference type="ARBA" id="ARBA00023004"/>
    </source>
</evidence>
<gene>
    <name evidence="9" type="ORF">NSJP_2511</name>
</gene>
<feature type="domain" description="Rieske" evidence="8">
    <location>
        <begin position="60"/>
        <end position="167"/>
    </location>
</feature>
<evidence type="ECO:0000256" key="4">
    <source>
        <dbReference type="ARBA" id="ARBA00023014"/>
    </source>
</evidence>
<proteinExistence type="predicted"/>
<dbReference type="InterPro" id="IPR017941">
    <property type="entry name" value="Rieske_2Fe-2S"/>
</dbReference>
<sequence length="182" mass="19536">MSASDLHPSDASGLSTPAGTRRRFFQWVTSAAAGLIGLSLAIPLVGYVISPALKRRAQSWVDVAALDELSVGKPKQVDYVATVQDGYLETKTQKAVWAVKQADGQVTVFSPMCTHLGCGYHWNEGEQKFKCPCHGSVFDLSGRVVGGPAPRPLDALPSKTENGRLLVMYKEFKSGATGQVEL</sequence>
<dbReference type="InterPro" id="IPR005805">
    <property type="entry name" value="Rieske_Fe-S_prot_C"/>
</dbReference>
<evidence type="ECO:0000256" key="7">
    <source>
        <dbReference type="SAM" id="Phobius"/>
    </source>
</evidence>
<keyword evidence="1" id="KW-0001">2Fe-2S</keyword>
<name>A0A1W1I796_9BACT</name>
<keyword evidence="7" id="KW-0812">Transmembrane</keyword>
<keyword evidence="7" id="KW-1133">Transmembrane helix</keyword>
<feature type="transmembrane region" description="Helical" evidence="7">
    <location>
        <begin position="24"/>
        <end position="49"/>
    </location>
</feature>
<keyword evidence="4" id="KW-0411">Iron-sulfur</keyword>
<dbReference type="InterPro" id="IPR006311">
    <property type="entry name" value="TAT_signal"/>
</dbReference>
<dbReference type="InterPro" id="IPR036922">
    <property type="entry name" value="Rieske_2Fe-2S_sf"/>
</dbReference>
<evidence type="ECO:0000256" key="5">
    <source>
        <dbReference type="ARBA" id="ARBA00023157"/>
    </source>
</evidence>
<dbReference type="EC" id="1.10.2.2" evidence="9"/>
<keyword evidence="7" id="KW-0472">Membrane</keyword>
<accession>A0A1W1I796</accession>
<keyword evidence="5" id="KW-1015">Disulfide bond</keyword>
<protein>
    <submittedName>
        <fullName evidence="9">Putative Quinol-cytochrome c reductase, iron-sulfur subunit (Rieske iron-sulfur protein)</fullName>
        <ecNumber evidence="9">1.10.2.2</ecNumber>
    </submittedName>
</protein>
<dbReference type="GO" id="GO:0051537">
    <property type="term" value="F:2 iron, 2 sulfur cluster binding"/>
    <property type="evidence" value="ECO:0007669"/>
    <property type="project" value="UniProtKB-KW"/>
</dbReference>
<dbReference type="GO" id="GO:0016020">
    <property type="term" value="C:membrane"/>
    <property type="evidence" value="ECO:0007669"/>
    <property type="project" value="InterPro"/>
</dbReference>
<keyword evidence="9" id="KW-0560">Oxidoreductase</keyword>
<keyword evidence="3" id="KW-0408">Iron</keyword>
<dbReference type="Gene3D" id="2.102.10.10">
    <property type="entry name" value="Rieske [2Fe-2S] iron-sulphur domain"/>
    <property type="match status" value="1"/>
</dbReference>
<evidence type="ECO:0000313" key="9">
    <source>
        <dbReference type="EMBL" id="SLM48683.1"/>
    </source>
</evidence>
<reference evidence="9 10" key="1">
    <citation type="submission" date="2017-03" db="EMBL/GenBank/DDBJ databases">
        <authorList>
            <person name="Afonso C.L."/>
            <person name="Miller P.J."/>
            <person name="Scott M.A."/>
            <person name="Spackman E."/>
            <person name="Goraichik I."/>
            <person name="Dimitrov K.M."/>
            <person name="Suarez D.L."/>
            <person name="Swayne D.E."/>
        </authorList>
    </citation>
    <scope>NUCLEOTIDE SEQUENCE [LARGE SCALE GENOMIC DNA]</scope>
    <source>
        <strain evidence="9">Genome sequencing of Nitrospira japonica strain NJ11</strain>
    </source>
</reference>
<dbReference type="AlphaFoldDB" id="A0A1W1I796"/>
<dbReference type="OrthoDB" id="9767869at2"/>
<dbReference type="PANTHER" id="PTHR10134">
    <property type="entry name" value="CYTOCHROME B-C1 COMPLEX SUBUNIT RIESKE, MITOCHONDRIAL"/>
    <property type="match status" value="1"/>
</dbReference>
<evidence type="ECO:0000313" key="10">
    <source>
        <dbReference type="Proteomes" id="UP000192042"/>
    </source>
</evidence>
<dbReference type="KEGG" id="nja:NSJP_2511"/>
<dbReference type="Proteomes" id="UP000192042">
    <property type="component" value="Chromosome I"/>
</dbReference>
<dbReference type="PROSITE" id="PS51318">
    <property type="entry name" value="TAT"/>
    <property type="match status" value="1"/>
</dbReference>
<dbReference type="PROSITE" id="PS51296">
    <property type="entry name" value="RIESKE"/>
    <property type="match status" value="1"/>
</dbReference>
<dbReference type="RefSeq" id="WP_080887032.1">
    <property type="nucleotide sequence ID" value="NZ_LT828648.1"/>
</dbReference>
<evidence type="ECO:0000259" key="8">
    <source>
        <dbReference type="PROSITE" id="PS51296"/>
    </source>
</evidence>
<dbReference type="Pfam" id="PF00355">
    <property type="entry name" value="Rieske"/>
    <property type="match status" value="1"/>
</dbReference>